<dbReference type="Proteomes" id="UP001652394">
    <property type="component" value="Unassembled WGS sequence"/>
</dbReference>
<sequence length="52" mass="5723">MRLYELIAFIGLVVFFIGAMGVESADLFIPFLLIIIGALLLAFGAWKSGYLK</sequence>
<proteinExistence type="predicted"/>
<evidence type="ECO:0000256" key="1">
    <source>
        <dbReference type="SAM" id="Phobius"/>
    </source>
</evidence>
<organism evidence="2 3">
    <name type="scientific">Faecalicatena acetigenes</name>
    <dbReference type="NCBI Taxonomy" id="2981790"/>
    <lineage>
        <taxon>Bacteria</taxon>
        <taxon>Bacillati</taxon>
        <taxon>Bacillota</taxon>
        <taxon>Clostridia</taxon>
        <taxon>Lachnospirales</taxon>
        <taxon>Lachnospiraceae</taxon>
        <taxon>Faecalicatena</taxon>
    </lineage>
</organism>
<accession>A0ABT2TCY2</accession>
<evidence type="ECO:0000313" key="2">
    <source>
        <dbReference type="EMBL" id="MCU6748066.1"/>
    </source>
</evidence>
<dbReference type="RefSeq" id="WP_267304172.1">
    <property type="nucleotide sequence ID" value="NZ_JAOQJX010000015.1"/>
</dbReference>
<reference evidence="2 3" key="1">
    <citation type="journal article" date="2021" name="ISME Commun">
        <title>Automated analysis of genomic sequences facilitates high-throughput and comprehensive description of bacteria.</title>
        <authorList>
            <person name="Hitch T.C.A."/>
        </authorList>
    </citation>
    <scope>NUCLEOTIDE SEQUENCE [LARGE SCALE GENOMIC DNA]</scope>
    <source>
        <strain evidence="2 3">H2_18</strain>
    </source>
</reference>
<keyword evidence="1" id="KW-1133">Transmembrane helix</keyword>
<comment type="caution">
    <text evidence="2">The sequence shown here is derived from an EMBL/GenBank/DDBJ whole genome shotgun (WGS) entry which is preliminary data.</text>
</comment>
<keyword evidence="1" id="KW-0812">Transmembrane</keyword>
<gene>
    <name evidence="2" type="ORF">OCV51_10450</name>
</gene>
<feature type="transmembrane region" description="Helical" evidence="1">
    <location>
        <begin position="31"/>
        <end position="50"/>
    </location>
</feature>
<evidence type="ECO:0000313" key="3">
    <source>
        <dbReference type="Proteomes" id="UP001652394"/>
    </source>
</evidence>
<dbReference type="EMBL" id="JAOQJX010000015">
    <property type="protein sequence ID" value="MCU6748066.1"/>
    <property type="molecule type" value="Genomic_DNA"/>
</dbReference>
<keyword evidence="1" id="KW-0472">Membrane</keyword>
<protein>
    <submittedName>
        <fullName evidence="2">Uncharacterized protein</fullName>
    </submittedName>
</protein>
<name>A0ABT2TCY2_9FIRM</name>
<keyword evidence="3" id="KW-1185">Reference proteome</keyword>